<accession>A0A9P9D1C0</accession>
<gene>
    <name evidence="2" type="ORF">B0J11DRAFT_586017</name>
</gene>
<dbReference type="AlphaFoldDB" id="A0A9P9D1C0"/>
<feature type="coiled-coil region" evidence="1">
    <location>
        <begin position="119"/>
        <end position="153"/>
    </location>
</feature>
<reference evidence="2" key="1">
    <citation type="journal article" date="2021" name="Nat. Commun.">
        <title>Genetic determinants of endophytism in the Arabidopsis root mycobiome.</title>
        <authorList>
            <person name="Mesny F."/>
            <person name="Miyauchi S."/>
            <person name="Thiergart T."/>
            <person name="Pickel B."/>
            <person name="Atanasova L."/>
            <person name="Karlsson M."/>
            <person name="Huettel B."/>
            <person name="Barry K.W."/>
            <person name="Haridas S."/>
            <person name="Chen C."/>
            <person name="Bauer D."/>
            <person name="Andreopoulos W."/>
            <person name="Pangilinan J."/>
            <person name="LaButti K."/>
            <person name="Riley R."/>
            <person name="Lipzen A."/>
            <person name="Clum A."/>
            <person name="Drula E."/>
            <person name="Henrissat B."/>
            <person name="Kohler A."/>
            <person name="Grigoriev I.V."/>
            <person name="Martin F.M."/>
            <person name="Hacquard S."/>
        </authorList>
    </citation>
    <scope>NUCLEOTIDE SEQUENCE</scope>
    <source>
        <strain evidence="2">MPI-CAGE-CH-0243</strain>
    </source>
</reference>
<evidence type="ECO:0000256" key="1">
    <source>
        <dbReference type="SAM" id="Coils"/>
    </source>
</evidence>
<sequence>MADNIKVGSLPMSGDQHTDAATQALSRFKSSAEDFLKYQHIYAEAVGTKLALQKKKIEIEEKDDKIQELETAIAVFTHGGNKEISRMKLETVELKKDISDVTRQLQLVAEEKRRTETGMNDTKQLLTKQAKDLAQLQKEVMALKKKEKTMTADLEKEIGVKKDAICRLTDVHAQLNVYVGYTTNLVDLNRSKFSKAIARIWECTNSLVKKYFSPDLTDEILEEHDLWVQQAWSVLRPPSAIMIPPTNSPAAKLARQAVMLNVLAHVLSKYIFTAAPPPLGQAGLDDIMSKLVDEDANKELLFRALLISGSAGSPPHDKEIQTIAKWILDVIGSLLITNSRTEMKNDLRNYLGEAANCWIEARRSRDKVLASMECESYPNSWKRYSVPSYWYKQNTKHSQVSDPENEDEVAFIAFPAIILIGKDKEETIHHGILIHYDHMRKAEEEWRLEQKKRRFSRSGVPRNIIGPPTF</sequence>
<organism evidence="2 3">
    <name type="scientific">Dendryphion nanum</name>
    <dbReference type="NCBI Taxonomy" id="256645"/>
    <lineage>
        <taxon>Eukaryota</taxon>
        <taxon>Fungi</taxon>
        <taxon>Dikarya</taxon>
        <taxon>Ascomycota</taxon>
        <taxon>Pezizomycotina</taxon>
        <taxon>Dothideomycetes</taxon>
        <taxon>Pleosporomycetidae</taxon>
        <taxon>Pleosporales</taxon>
        <taxon>Torulaceae</taxon>
        <taxon>Dendryphion</taxon>
    </lineage>
</organism>
<name>A0A9P9D1C0_9PLEO</name>
<dbReference type="OrthoDB" id="5421041at2759"/>
<evidence type="ECO:0000313" key="2">
    <source>
        <dbReference type="EMBL" id="KAH7110814.1"/>
    </source>
</evidence>
<protein>
    <submittedName>
        <fullName evidence="2">Uncharacterized protein</fullName>
    </submittedName>
</protein>
<dbReference type="Proteomes" id="UP000700596">
    <property type="component" value="Unassembled WGS sequence"/>
</dbReference>
<dbReference type="EMBL" id="JAGMWT010000026">
    <property type="protein sequence ID" value="KAH7110814.1"/>
    <property type="molecule type" value="Genomic_DNA"/>
</dbReference>
<proteinExistence type="predicted"/>
<comment type="caution">
    <text evidence="2">The sequence shown here is derived from an EMBL/GenBank/DDBJ whole genome shotgun (WGS) entry which is preliminary data.</text>
</comment>
<keyword evidence="1" id="KW-0175">Coiled coil</keyword>
<keyword evidence="3" id="KW-1185">Reference proteome</keyword>
<evidence type="ECO:0000313" key="3">
    <source>
        <dbReference type="Proteomes" id="UP000700596"/>
    </source>
</evidence>